<protein>
    <recommendedName>
        <fullName evidence="2">NADH:ubiquinone reductase (non-electrogenic)</fullName>
        <ecNumber evidence="2">1.6.5.9</ecNumber>
    </recommendedName>
</protein>
<dbReference type="GO" id="GO:0050136">
    <property type="term" value="F:NADH dehydrogenase (quinone) (non-electrogenic) activity"/>
    <property type="evidence" value="ECO:0007669"/>
    <property type="project" value="UniProtKB-EC"/>
</dbReference>
<reference evidence="11 12" key="1">
    <citation type="submission" date="2016-11" db="EMBL/GenBank/DDBJ databases">
        <title>Trade-off between light-utilization and light-protection in marine flavobacteria.</title>
        <authorList>
            <person name="Kumagai Y."/>
        </authorList>
    </citation>
    <scope>NUCLEOTIDE SEQUENCE [LARGE SCALE GENOMIC DNA]</scope>
    <source>
        <strain evidence="11 12">JCM 13191</strain>
    </source>
</reference>
<evidence type="ECO:0000259" key="9">
    <source>
        <dbReference type="Pfam" id="PF07992"/>
    </source>
</evidence>
<dbReference type="Pfam" id="PF07992">
    <property type="entry name" value="Pyr_redox_2"/>
    <property type="match status" value="1"/>
</dbReference>
<dbReference type="PRINTS" id="PR00411">
    <property type="entry name" value="PNDRDTASEI"/>
</dbReference>
<evidence type="ECO:0000256" key="7">
    <source>
        <dbReference type="ARBA" id="ARBA00023027"/>
    </source>
</evidence>
<evidence type="ECO:0000313" key="11">
    <source>
        <dbReference type="EMBL" id="ARN78926.1"/>
    </source>
</evidence>
<dbReference type="OrthoDB" id="9781621at2"/>
<dbReference type="InterPro" id="IPR023753">
    <property type="entry name" value="FAD/NAD-binding_dom"/>
</dbReference>
<dbReference type="PANTHER" id="PTHR43706:SF47">
    <property type="entry name" value="EXTERNAL NADH-UBIQUINONE OXIDOREDUCTASE 1, MITOCHONDRIAL-RELATED"/>
    <property type="match status" value="1"/>
</dbReference>
<keyword evidence="6" id="KW-0560">Oxidoreductase</keyword>
<dbReference type="PRINTS" id="PR00368">
    <property type="entry name" value="FADPNR"/>
</dbReference>
<keyword evidence="7" id="KW-0520">NAD</keyword>
<keyword evidence="12" id="KW-1185">Reference proteome</keyword>
<keyword evidence="3" id="KW-0285">Flavoprotein</keyword>
<evidence type="ECO:0000256" key="1">
    <source>
        <dbReference type="ARBA" id="ARBA00005272"/>
    </source>
</evidence>
<accession>A0A1W6MN35</accession>
<keyword evidence="4" id="KW-0274">FAD</keyword>
<comment type="similarity">
    <text evidence="1">Belongs to the NADH dehydrogenase family.</text>
</comment>
<dbReference type="SUPFAM" id="SSF51905">
    <property type="entry name" value="FAD/NAD(P)-binding domain"/>
    <property type="match status" value="2"/>
</dbReference>
<evidence type="ECO:0000256" key="4">
    <source>
        <dbReference type="ARBA" id="ARBA00022827"/>
    </source>
</evidence>
<dbReference type="InterPro" id="IPR054585">
    <property type="entry name" value="NDH2-like_C"/>
</dbReference>
<name>A0A1W6MN35_9FLAO</name>
<evidence type="ECO:0000259" key="10">
    <source>
        <dbReference type="Pfam" id="PF22366"/>
    </source>
</evidence>
<evidence type="ECO:0000256" key="2">
    <source>
        <dbReference type="ARBA" id="ARBA00012637"/>
    </source>
</evidence>
<sequence>MKDSHTHKKIMSSACKVTDNICLPDSDLPRVVIIGGGFAGLALVEKLKHKEVQVVLFDKNNFHQFQPLFYQVATSALEPDSIVFPFRKQFKGYKNVVFRLAEVEEIQPSSNTLTTTKGKVHYDYLVLATGTTTNFFGMDSVAQNSLGMKDIRDSLNIRHMMLQNLEQAAITCDDDERDSLTNFVIVGGGPAGVEMAGALAEFCKYILQKDYPEYPASIMNIYLIEAIDELLSTMSDKASSKTLKYLKDLNVKVLFNESVSDYDGSEVTTNSGKKILARNLIWTAGVKGQFPKGIDEKHVVRGNRLKTDSFLMVEGCKNIFAVGDIAAMITTDTPKGHPQVAQTAIQQGKYLGNVLLKIIKGEGAKPFEYKDKGSLATVGKRKAVADLGKFKFAGYFAWLLWSIVHLLSISGFRNRLMVGFNWAVSYFTYEKSNRLIIRNFKHKSLVDNTEE</sequence>
<dbReference type="InterPro" id="IPR045024">
    <property type="entry name" value="NDH-2"/>
</dbReference>
<gene>
    <name evidence="11" type="ORF">BST97_13535</name>
</gene>
<dbReference type="Proteomes" id="UP000193431">
    <property type="component" value="Chromosome"/>
</dbReference>
<dbReference type="RefSeq" id="WP_085767728.1">
    <property type="nucleotide sequence ID" value="NZ_CP019344.1"/>
</dbReference>
<dbReference type="Gene3D" id="3.50.50.100">
    <property type="match status" value="1"/>
</dbReference>
<evidence type="ECO:0000313" key="12">
    <source>
        <dbReference type="Proteomes" id="UP000193431"/>
    </source>
</evidence>
<dbReference type="AlphaFoldDB" id="A0A1W6MN35"/>
<dbReference type="Pfam" id="PF22366">
    <property type="entry name" value="NDH2_C"/>
    <property type="match status" value="1"/>
</dbReference>
<dbReference type="STRING" id="331648.BST97_13535"/>
<dbReference type="PANTHER" id="PTHR43706">
    <property type="entry name" value="NADH DEHYDROGENASE"/>
    <property type="match status" value="1"/>
</dbReference>
<evidence type="ECO:0000256" key="5">
    <source>
        <dbReference type="ARBA" id="ARBA00022946"/>
    </source>
</evidence>
<comment type="catalytic activity">
    <reaction evidence="8">
        <text>a quinone + NADH + H(+) = a quinol + NAD(+)</text>
        <dbReference type="Rhea" id="RHEA:46160"/>
        <dbReference type="ChEBI" id="CHEBI:15378"/>
        <dbReference type="ChEBI" id="CHEBI:24646"/>
        <dbReference type="ChEBI" id="CHEBI:57540"/>
        <dbReference type="ChEBI" id="CHEBI:57945"/>
        <dbReference type="ChEBI" id="CHEBI:132124"/>
        <dbReference type="EC" id="1.6.5.9"/>
    </reaction>
</comment>
<feature type="domain" description="External alternative NADH-ubiquinone oxidoreductase-like C-terminal" evidence="10">
    <location>
        <begin position="372"/>
        <end position="427"/>
    </location>
</feature>
<evidence type="ECO:0000256" key="6">
    <source>
        <dbReference type="ARBA" id="ARBA00023002"/>
    </source>
</evidence>
<dbReference type="InterPro" id="IPR036188">
    <property type="entry name" value="FAD/NAD-bd_sf"/>
</dbReference>
<evidence type="ECO:0000256" key="8">
    <source>
        <dbReference type="ARBA" id="ARBA00047599"/>
    </source>
</evidence>
<evidence type="ECO:0000256" key="3">
    <source>
        <dbReference type="ARBA" id="ARBA00022630"/>
    </source>
</evidence>
<organism evidence="11 12">
    <name type="scientific">Nonlabens spongiae</name>
    <dbReference type="NCBI Taxonomy" id="331648"/>
    <lineage>
        <taxon>Bacteria</taxon>
        <taxon>Pseudomonadati</taxon>
        <taxon>Bacteroidota</taxon>
        <taxon>Flavobacteriia</taxon>
        <taxon>Flavobacteriales</taxon>
        <taxon>Flavobacteriaceae</taxon>
        <taxon>Nonlabens</taxon>
    </lineage>
</organism>
<feature type="domain" description="FAD/NAD(P)-binding" evidence="9">
    <location>
        <begin position="30"/>
        <end position="348"/>
    </location>
</feature>
<keyword evidence="5" id="KW-0809">Transit peptide</keyword>
<proteinExistence type="inferred from homology"/>
<dbReference type="EMBL" id="CP019344">
    <property type="protein sequence ID" value="ARN78926.1"/>
    <property type="molecule type" value="Genomic_DNA"/>
</dbReference>
<dbReference type="EC" id="1.6.5.9" evidence="2"/>